<accession>A0ABP9YQ20</accession>
<name>A0ABP9YQ20_9FUNG</name>
<gene>
    <name evidence="3" type="ORF">MFLAVUS_002364</name>
</gene>
<dbReference type="Pfam" id="PF07282">
    <property type="entry name" value="Cas12f1-like_TNB"/>
    <property type="match status" value="1"/>
</dbReference>
<keyword evidence="4" id="KW-1185">Reference proteome</keyword>
<feature type="domain" description="Cas12f1-like TNB" evidence="2">
    <location>
        <begin position="654"/>
        <end position="721"/>
    </location>
</feature>
<keyword evidence="1" id="KW-0238">DNA-binding</keyword>
<reference evidence="3 4" key="1">
    <citation type="submission" date="2024-04" db="EMBL/GenBank/DDBJ databases">
        <title>genome sequences of Mucor flavus KT1a and Helicostylum pulchrum KT1b strains isolated from the surface of a dry-aged beef.</title>
        <authorList>
            <person name="Toyotome T."/>
            <person name="Hosono M."/>
            <person name="Torimaru M."/>
            <person name="Fukuda K."/>
            <person name="Mikami N."/>
        </authorList>
    </citation>
    <scope>NUCLEOTIDE SEQUENCE [LARGE SCALE GENOMIC DNA]</scope>
    <source>
        <strain evidence="3 4">KT1a</strain>
    </source>
</reference>
<evidence type="ECO:0000313" key="4">
    <source>
        <dbReference type="Proteomes" id="UP001473302"/>
    </source>
</evidence>
<dbReference type="EMBL" id="BAABUK010000004">
    <property type="protein sequence ID" value="GAA5808964.1"/>
    <property type="molecule type" value="Genomic_DNA"/>
</dbReference>
<dbReference type="Proteomes" id="UP001473302">
    <property type="component" value="Unassembled WGS sequence"/>
</dbReference>
<protein>
    <recommendedName>
        <fullName evidence="2">Cas12f1-like TNB domain-containing protein</fullName>
    </recommendedName>
</protein>
<evidence type="ECO:0000259" key="2">
    <source>
        <dbReference type="Pfam" id="PF07282"/>
    </source>
</evidence>
<sequence>MSEATFKSIILEKKRQVFESLYFKDAICVDCSKSGHYTKAYFKCKLYVADTENTVGSSSGKKRKQTYEDIAQKRQAKRQKDQVEGDVAICSKCKQRGHRSARSPLCPQGILSKAQVIRANLGDNYKAYTRKLGFDNCVSDTYHTKLQSSVIKACSTVKHLVFRAKLFVNYYVLENHALIGAPKVIFSQNFWYSIIQMVNGKRPTNSVSLPQQLLSSFDQFKRQHRSILYTEKLLPGISQCVTEACTELATSYTNNIVENFENHLLYFLRYKLQDLFMFMPKKIIGEVAKKYCYQEICKGSPTWPNTELLNNEVKSTIQHFCEPWKNMISKPVTQVELSANPGNFIPFLMSLNAELEQEHIDHKPYDVRKLPLPRRFCILPKPLFHWRFVTISVNALSCFVKLPLPRGYQAQLEMFFRIFKFEKLRFKDITELAPNGNNSILFGNIVRTDGVSVDFLFYRKHQVGPGPSYQRFDLALEDFDLSEVKDKYLPISLDPGRTSVFTATVGLQSNRHLRCTTKEYYHMTGSTRFSRKQNKLKKDTGIESLESEIPSPKTSKSSAYSDYVKYMLLNKDSFFGFYGKDTAKTRFQLYRGVQRATDQMANILINGTSKKQKWKSAPYLESKTKIPLIVFGAGIFGKDTVKLKGHRCGVVGKLFRTLKRREAEGRLIVTTIDEFKTSKTCNLCLSDGLTIMDTDNFKGVGVVCCHHCKQLWQRDINASNNMMTISKAVWSGQGRPQVFTPEQNTSP</sequence>
<comment type="caution">
    <text evidence="3">The sequence shown here is derived from an EMBL/GenBank/DDBJ whole genome shotgun (WGS) entry which is preliminary data.</text>
</comment>
<organism evidence="3 4">
    <name type="scientific">Mucor flavus</name>
    <dbReference type="NCBI Taxonomy" id="439312"/>
    <lineage>
        <taxon>Eukaryota</taxon>
        <taxon>Fungi</taxon>
        <taxon>Fungi incertae sedis</taxon>
        <taxon>Mucoromycota</taxon>
        <taxon>Mucoromycotina</taxon>
        <taxon>Mucoromycetes</taxon>
        <taxon>Mucorales</taxon>
        <taxon>Mucorineae</taxon>
        <taxon>Mucoraceae</taxon>
        <taxon>Mucor</taxon>
    </lineage>
</organism>
<evidence type="ECO:0000256" key="1">
    <source>
        <dbReference type="ARBA" id="ARBA00023125"/>
    </source>
</evidence>
<dbReference type="InterPro" id="IPR010095">
    <property type="entry name" value="Cas12f1-like_TNB"/>
</dbReference>
<evidence type="ECO:0000313" key="3">
    <source>
        <dbReference type="EMBL" id="GAA5808964.1"/>
    </source>
</evidence>
<proteinExistence type="predicted"/>